<feature type="domain" description="Methionyl/Valyl/Leucyl/Isoleucyl-tRNA synthetase anticodon-binding" evidence="11">
    <location>
        <begin position="268"/>
        <end position="421"/>
    </location>
</feature>
<dbReference type="FunFam" id="1.10.730.10:FF:000004">
    <property type="entry name" value="Isoleucyl-tRNA synthetase, cytoplasmic"/>
    <property type="match status" value="1"/>
</dbReference>
<dbReference type="InterPro" id="IPR023586">
    <property type="entry name" value="Ile-tRNA-ligase_type2"/>
</dbReference>
<comment type="catalytic activity">
    <reaction evidence="9">
        <text>tRNA(Ile) + L-isoleucine + ATP = L-isoleucyl-tRNA(Ile) + AMP + diphosphate</text>
        <dbReference type="Rhea" id="RHEA:11060"/>
        <dbReference type="Rhea" id="RHEA-COMP:9666"/>
        <dbReference type="Rhea" id="RHEA-COMP:9695"/>
        <dbReference type="ChEBI" id="CHEBI:30616"/>
        <dbReference type="ChEBI" id="CHEBI:33019"/>
        <dbReference type="ChEBI" id="CHEBI:58045"/>
        <dbReference type="ChEBI" id="CHEBI:78442"/>
        <dbReference type="ChEBI" id="CHEBI:78528"/>
        <dbReference type="ChEBI" id="CHEBI:456215"/>
        <dbReference type="EC" id="6.1.1.5"/>
    </reaction>
</comment>
<dbReference type="Gene3D" id="3.40.50.620">
    <property type="entry name" value="HUPs"/>
    <property type="match status" value="1"/>
</dbReference>
<dbReference type="PANTHER" id="PTHR42780:SF1">
    <property type="entry name" value="ISOLEUCINE--TRNA LIGASE, CYTOPLASMIC"/>
    <property type="match status" value="1"/>
</dbReference>
<dbReference type="AlphaFoldDB" id="A0A9K3D3W9"/>
<keyword evidence="6" id="KW-0648">Protein biosynthesis</keyword>
<dbReference type="SUPFAM" id="SSF47323">
    <property type="entry name" value="Anticodon-binding domain of a subclass of class I aminoacyl-tRNA synthetases"/>
    <property type="match status" value="1"/>
</dbReference>
<dbReference type="InterPro" id="IPR009080">
    <property type="entry name" value="tRNAsynth_Ia_anticodon-bd"/>
</dbReference>
<gene>
    <name evidence="12" type="ORF">KIPB_010467</name>
</gene>
<evidence type="ECO:0000259" key="10">
    <source>
        <dbReference type="Pfam" id="PF00133"/>
    </source>
</evidence>
<dbReference type="Gene3D" id="1.10.730.10">
    <property type="entry name" value="Isoleucyl-tRNA Synthetase, Domain 1"/>
    <property type="match status" value="1"/>
</dbReference>
<sequence>MMTNNLKAKWVPRFVQEKRFHNWLADARDWAISRNRYWGTPMPIWESQDKSQIVVISSIEQLKELTGEDVTDLHRDSIDDYLIPDPRGEAFPPLKRIKPVFDCWFESGSMPYAQSHYPFENKDKFEGSFPADFIAEGLDQTRGWFYTLLVLSTALFDEPASKNVIVNGLILAEDGTKMSKSKKNYPPVTDILGKHGADALRMYLVNSPAVRAEPLKFRADGVKDVVKDVLLKLFNSYRFFGQQLERHDLTSGSAFVPSMAPSPTNVMDRWVLAELAALQTFITAEMEGYRLYNVMPRLVLFIEDLTNWYIRLNRPRLKGDAGVEDQRSSLDVLYYVLFMLCRMLSPFVPFIVESFYLNLRNLLPEGHELHVPSVHFLDFPTIPEVYTDAKVVASIDALKKVVVLGRKCRDQNALSLKTPLASVTVCHADEEYLGYIETLKPFVKMELNVLDLETSTKDAEFATYSVKPDLKALGRRLGGKMRPIAAALSNLNHEEIVSLRDNGAVTVLGTEVSLSEVAVEVNARPDLKDVALSAEGPLLIAYSTESTPVLAAMGFARLISSSVQKLRKREGLNLTDSVVVHVTATEEALADVLQYLPGAMSEGIVLGAALPEDMPSMSVEIKGEAVSVGIKLIA</sequence>
<dbReference type="GO" id="GO:0000049">
    <property type="term" value="F:tRNA binding"/>
    <property type="evidence" value="ECO:0007669"/>
    <property type="project" value="InterPro"/>
</dbReference>
<evidence type="ECO:0000256" key="4">
    <source>
        <dbReference type="ARBA" id="ARBA00022741"/>
    </source>
</evidence>
<organism evidence="12 13">
    <name type="scientific">Kipferlia bialata</name>
    <dbReference type="NCBI Taxonomy" id="797122"/>
    <lineage>
        <taxon>Eukaryota</taxon>
        <taxon>Metamonada</taxon>
        <taxon>Carpediemonas-like organisms</taxon>
        <taxon>Kipferlia</taxon>
    </lineage>
</organism>
<dbReference type="Proteomes" id="UP000265618">
    <property type="component" value="Unassembled WGS sequence"/>
</dbReference>
<name>A0A9K3D3W9_9EUKA</name>
<dbReference type="InterPro" id="IPR033709">
    <property type="entry name" value="Anticodon_Ile_ABEc"/>
</dbReference>
<dbReference type="CDD" id="cd07961">
    <property type="entry name" value="Anticodon_Ia_Ile_ABEc"/>
    <property type="match status" value="1"/>
</dbReference>
<comment type="similarity">
    <text evidence="1">Belongs to the class-I aminoacyl-tRNA synthetase family.</text>
</comment>
<dbReference type="GO" id="GO:0004822">
    <property type="term" value="F:isoleucine-tRNA ligase activity"/>
    <property type="evidence" value="ECO:0007669"/>
    <property type="project" value="UniProtKB-EC"/>
</dbReference>
<evidence type="ECO:0000313" key="13">
    <source>
        <dbReference type="Proteomes" id="UP000265618"/>
    </source>
</evidence>
<dbReference type="InterPro" id="IPR013155">
    <property type="entry name" value="M/V/L/I-tRNA-synth_anticd-bd"/>
</dbReference>
<dbReference type="OrthoDB" id="1706657at2759"/>
<keyword evidence="5" id="KW-0067">ATP-binding</keyword>
<dbReference type="EMBL" id="BDIP01003902">
    <property type="protein sequence ID" value="GIQ88261.1"/>
    <property type="molecule type" value="Genomic_DNA"/>
</dbReference>
<dbReference type="EC" id="6.1.1.5" evidence="2"/>
<keyword evidence="13" id="KW-1185">Reference proteome</keyword>
<evidence type="ECO:0000256" key="5">
    <source>
        <dbReference type="ARBA" id="ARBA00022840"/>
    </source>
</evidence>
<keyword evidence="4" id="KW-0547">Nucleotide-binding</keyword>
<feature type="domain" description="Aminoacyl-tRNA synthetase class Ia" evidence="10">
    <location>
        <begin position="3"/>
        <end position="214"/>
    </location>
</feature>
<accession>A0A9K3D3W9</accession>
<proteinExistence type="inferred from homology"/>
<comment type="caution">
    <text evidence="12">The sequence shown here is derived from an EMBL/GenBank/DDBJ whole genome shotgun (WGS) entry which is preliminary data.</text>
</comment>
<dbReference type="InterPro" id="IPR014729">
    <property type="entry name" value="Rossmann-like_a/b/a_fold"/>
</dbReference>
<evidence type="ECO:0000256" key="2">
    <source>
        <dbReference type="ARBA" id="ARBA00013165"/>
    </source>
</evidence>
<dbReference type="SUPFAM" id="SSF52374">
    <property type="entry name" value="Nucleotidylyl transferase"/>
    <property type="match status" value="1"/>
</dbReference>
<evidence type="ECO:0000259" key="11">
    <source>
        <dbReference type="Pfam" id="PF08264"/>
    </source>
</evidence>
<protein>
    <recommendedName>
        <fullName evidence="2">isoleucine--tRNA ligase</fullName>
        <ecNumber evidence="2">6.1.1.5</ecNumber>
    </recommendedName>
    <alternativeName>
        <fullName evidence="8">Isoleucyl-tRNA synthetase</fullName>
    </alternativeName>
</protein>
<dbReference type="Pfam" id="PF19302">
    <property type="entry name" value="DUF5915"/>
    <property type="match status" value="1"/>
</dbReference>
<evidence type="ECO:0000256" key="1">
    <source>
        <dbReference type="ARBA" id="ARBA00005594"/>
    </source>
</evidence>
<evidence type="ECO:0000256" key="8">
    <source>
        <dbReference type="ARBA" id="ARBA00032665"/>
    </source>
</evidence>
<evidence type="ECO:0000256" key="7">
    <source>
        <dbReference type="ARBA" id="ARBA00023146"/>
    </source>
</evidence>
<dbReference type="GO" id="GO:0006428">
    <property type="term" value="P:isoleucyl-tRNA aminoacylation"/>
    <property type="evidence" value="ECO:0007669"/>
    <property type="project" value="TreeGrafter"/>
</dbReference>
<dbReference type="GO" id="GO:0005524">
    <property type="term" value="F:ATP binding"/>
    <property type="evidence" value="ECO:0007669"/>
    <property type="project" value="UniProtKB-KW"/>
</dbReference>
<keyword evidence="3" id="KW-0436">Ligase</keyword>
<dbReference type="InterPro" id="IPR002300">
    <property type="entry name" value="aa-tRNA-synth_Ia"/>
</dbReference>
<evidence type="ECO:0000256" key="6">
    <source>
        <dbReference type="ARBA" id="ARBA00022917"/>
    </source>
</evidence>
<dbReference type="Pfam" id="PF08264">
    <property type="entry name" value="Anticodon_1"/>
    <property type="match status" value="1"/>
</dbReference>
<dbReference type="Pfam" id="PF00133">
    <property type="entry name" value="tRNA-synt_1"/>
    <property type="match status" value="1"/>
</dbReference>
<evidence type="ECO:0000256" key="3">
    <source>
        <dbReference type="ARBA" id="ARBA00022598"/>
    </source>
</evidence>
<evidence type="ECO:0000313" key="12">
    <source>
        <dbReference type="EMBL" id="GIQ88261.1"/>
    </source>
</evidence>
<keyword evidence="7" id="KW-0030">Aminoacyl-tRNA synthetase</keyword>
<evidence type="ECO:0000256" key="9">
    <source>
        <dbReference type="ARBA" id="ARBA00048359"/>
    </source>
</evidence>
<reference evidence="12 13" key="1">
    <citation type="journal article" date="2018" name="PLoS ONE">
        <title>The draft genome of Kipferlia bialata reveals reductive genome evolution in fornicate parasites.</title>
        <authorList>
            <person name="Tanifuji G."/>
            <person name="Takabayashi S."/>
            <person name="Kume K."/>
            <person name="Takagi M."/>
            <person name="Nakayama T."/>
            <person name="Kamikawa R."/>
            <person name="Inagaki Y."/>
            <person name="Hashimoto T."/>
        </authorList>
    </citation>
    <scope>NUCLEOTIDE SEQUENCE [LARGE SCALE GENOMIC DNA]</scope>
    <source>
        <strain evidence="12">NY0173</strain>
    </source>
</reference>
<dbReference type="PANTHER" id="PTHR42780">
    <property type="entry name" value="SOLEUCYL-TRNA SYNTHETASE"/>
    <property type="match status" value="1"/>
</dbReference>